<sequence>MHFCRRYTATNYTCHTTNGLGQYSIEKFANIRGGSSAGAYDQTDSANAQQTSSTIQCLDFYYYMSDIFNDARIQAGWKLNTDTEQIIEVTPRAENKWHRSQSNFVAPSSSSYQLAFRMIRNGPSTNFYFSLDEIKIYDVLCSSGFTATATTTISI</sequence>
<feature type="domain" description="MAM" evidence="1">
    <location>
        <begin position="15"/>
        <end position="143"/>
    </location>
</feature>
<name>A0A820XFR5_9BILA</name>
<organism evidence="3 5">
    <name type="scientific">Rotaria socialis</name>
    <dbReference type="NCBI Taxonomy" id="392032"/>
    <lineage>
        <taxon>Eukaryota</taxon>
        <taxon>Metazoa</taxon>
        <taxon>Spiralia</taxon>
        <taxon>Gnathifera</taxon>
        <taxon>Rotifera</taxon>
        <taxon>Eurotatoria</taxon>
        <taxon>Bdelloidea</taxon>
        <taxon>Philodinida</taxon>
        <taxon>Philodinidae</taxon>
        <taxon>Rotaria</taxon>
    </lineage>
</organism>
<dbReference type="Proteomes" id="UP000663848">
    <property type="component" value="Unassembled WGS sequence"/>
</dbReference>
<protein>
    <recommendedName>
        <fullName evidence="1">MAM domain-containing protein</fullName>
    </recommendedName>
</protein>
<evidence type="ECO:0000259" key="1">
    <source>
        <dbReference type="PROSITE" id="PS50060"/>
    </source>
</evidence>
<accession>A0A820XFR5</accession>
<evidence type="ECO:0000313" key="5">
    <source>
        <dbReference type="Proteomes" id="UP000663873"/>
    </source>
</evidence>
<evidence type="ECO:0000313" key="2">
    <source>
        <dbReference type="EMBL" id="CAF3413423.1"/>
    </source>
</evidence>
<dbReference type="Proteomes" id="UP000663825">
    <property type="component" value="Unassembled WGS sequence"/>
</dbReference>
<proteinExistence type="predicted"/>
<dbReference type="SUPFAM" id="SSF49899">
    <property type="entry name" value="Concanavalin A-like lectins/glucanases"/>
    <property type="match status" value="1"/>
</dbReference>
<dbReference type="Pfam" id="PF00629">
    <property type="entry name" value="MAM"/>
    <property type="match status" value="1"/>
</dbReference>
<dbReference type="Proteomes" id="UP000663873">
    <property type="component" value="Unassembled WGS sequence"/>
</dbReference>
<dbReference type="EMBL" id="CAJOBR010007625">
    <property type="protein sequence ID" value="CAF4866372.1"/>
    <property type="molecule type" value="Genomic_DNA"/>
</dbReference>
<evidence type="ECO:0000313" key="4">
    <source>
        <dbReference type="EMBL" id="CAF4866372.1"/>
    </source>
</evidence>
<reference evidence="3" key="1">
    <citation type="submission" date="2021-02" db="EMBL/GenBank/DDBJ databases">
        <authorList>
            <person name="Nowell W R."/>
        </authorList>
    </citation>
    <scope>NUCLEOTIDE SEQUENCE</scope>
</reference>
<dbReference type="InterPro" id="IPR000998">
    <property type="entry name" value="MAM_dom"/>
</dbReference>
<evidence type="ECO:0000313" key="3">
    <source>
        <dbReference type="EMBL" id="CAF4527955.1"/>
    </source>
</evidence>
<gene>
    <name evidence="4" type="ORF">QYT958_LOCUS28316</name>
    <name evidence="2" type="ORF">TIS948_LOCUS28796</name>
    <name evidence="3" type="ORF">UJA718_LOCUS28017</name>
</gene>
<dbReference type="GO" id="GO:0016020">
    <property type="term" value="C:membrane"/>
    <property type="evidence" value="ECO:0007669"/>
    <property type="project" value="InterPro"/>
</dbReference>
<dbReference type="Gene3D" id="2.60.120.200">
    <property type="match status" value="1"/>
</dbReference>
<comment type="caution">
    <text evidence="3">The sequence shown here is derived from an EMBL/GenBank/DDBJ whole genome shotgun (WGS) entry which is preliminary data.</text>
</comment>
<dbReference type="AlphaFoldDB" id="A0A820XFR5"/>
<dbReference type="EMBL" id="CAJOBP010008105">
    <property type="protein sequence ID" value="CAF4527955.1"/>
    <property type="molecule type" value="Genomic_DNA"/>
</dbReference>
<dbReference type="PROSITE" id="PS50060">
    <property type="entry name" value="MAM_2"/>
    <property type="match status" value="1"/>
</dbReference>
<keyword evidence="5" id="KW-1185">Reference proteome</keyword>
<dbReference type="OrthoDB" id="10058809at2759"/>
<dbReference type="EMBL" id="CAJNXB010005199">
    <property type="protein sequence ID" value="CAF3413423.1"/>
    <property type="molecule type" value="Genomic_DNA"/>
</dbReference>
<dbReference type="InterPro" id="IPR013320">
    <property type="entry name" value="ConA-like_dom_sf"/>
</dbReference>